<evidence type="ECO:0008006" key="3">
    <source>
        <dbReference type="Google" id="ProtNLM"/>
    </source>
</evidence>
<keyword evidence="2" id="KW-1185">Reference proteome</keyword>
<dbReference type="RefSeq" id="WP_251834290.1">
    <property type="nucleotide sequence ID" value="NZ_JACSPS010000006.1"/>
</dbReference>
<evidence type="ECO:0000313" key="1">
    <source>
        <dbReference type="EMBL" id="MBD8019094.1"/>
    </source>
</evidence>
<protein>
    <recommendedName>
        <fullName evidence="3">YopX protein domain-containing protein</fullName>
    </recommendedName>
</protein>
<accession>A0ABR8WPS6</accession>
<sequence>MTPRLRVYKKVRRFDEFTGRGFDNIEWVPISNFKTTEGSEHEYVPWRSTIWNISIYRSLEIWKKIPSKKIFDSVGDLTIYGKRSINGKLGNGNNKYFKKDINGNWVFIKWKNYKNDEFFTPLTEEAILKCKERAMLYNTAANKVSISAVELIQNEESK</sequence>
<organism evidence="1 2">
    <name type="scientific">Kaistella pullorum</name>
    <dbReference type="NCBI Taxonomy" id="2763074"/>
    <lineage>
        <taxon>Bacteria</taxon>
        <taxon>Pseudomonadati</taxon>
        <taxon>Bacteroidota</taxon>
        <taxon>Flavobacteriia</taxon>
        <taxon>Flavobacteriales</taxon>
        <taxon>Weeksellaceae</taxon>
        <taxon>Chryseobacterium group</taxon>
        <taxon>Kaistella</taxon>
    </lineage>
</organism>
<gene>
    <name evidence="1" type="ORF">H9628_11485</name>
</gene>
<reference evidence="1 2" key="1">
    <citation type="submission" date="2020-08" db="EMBL/GenBank/DDBJ databases">
        <title>A Genomic Blueprint of the Chicken Gut Microbiome.</title>
        <authorList>
            <person name="Gilroy R."/>
            <person name="Ravi A."/>
            <person name="Getino M."/>
            <person name="Pursley I."/>
            <person name="Horton D.L."/>
            <person name="Alikhan N.-F."/>
            <person name="Baker D."/>
            <person name="Gharbi K."/>
            <person name="Hall N."/>
            <person name="Watson M."/>
            <person name="Adriaenssens E.M."/>
            <person name="Foster-Nyarko E."/>
            <person name="Jarju S."/>
            <person name="Secka A."/>
            <person name="Antonio M."/>
            <person name="Oren A."/>
            <person name="Chaudhuri R."/>
            <person name="La Ragione R.M."/>
            <person name="Hildebrand F."/>
            <person name="Pallen M.J."/>
        </authorList>
    </citation>
    <scope>NUCLEOTIDE SEQUENCE [LARGE SCALE GENOMIC DNA]</scope>
    <source>
        <strain evidence="1 2">Sa1CVA4</strain>
    </source>
</reference>
<dbReference type="EMBL" id="JACSPS010000006">
    <property type="protein sequence ID" value="MBD8019094.1"/>
    <property type="molecule type" value="Genomic_DNA"/>
</dbReference>
<proteinExistence type="predicted"/>
<name>A0ABR8WPS6_9FLAO</name>
<evidence type="ECO:0000313" key="2">
    <source>
        <dbReference type="Proteomes" id="UP000626242"/>
    </source>
</evidence>
<comment type="caution">
    <text evidence="1">The sequence shown here is derived from an EMBL/GenBank/DDBJ whole genome shotgun (WGS) entry which is preliminary data.</text>
</comment>
<dbReference type="Proteomes" id="UP000626242">
    <property type="component" value="Unassembled WGS sequence"/>
</dbReference>